<dbReference type="OrthoDB" id="442064at2"/>
<dbReference type="RefSeq" id="WP_149390968.1">
    <property type="nucleotide sequence ID" value="NZ_SMRS01000005.1"/>
</dbReference>
<comment type="caution">
    <text evidence="4">The sequence shown here is derived from an EMBL/GenBank/DDBJ whole genome shotgun (WGS) entry which is preliminary data.</text>
</comment>
<name>A0A5A9W3X9_9GAMM</name>
<dbReference type="GO" id="GO:0000166">
    <property type="term" value="F:nucleotide binding"/>
    <property type="evidence" value="ECO:0007669"/>
    <property type="project" value="UniProtKB-KW"/>
</dbReference>
<feature type="domain" description="Cas10/Cmr2 second palm" evidence="3">
    <location>
        <begin position="210"/>
        <end position="373"/>
    </location>
</feature>
<proteinExistence type="predicted"/>
<dbReference type="Gene3D" id="3.30.70.270">
    <property type="match status" value="1"/>
</dbReference>
<keyword evidence="5" id="KW-1185">Reference proteome</keyword>
<organism evidence="4 5">
    <name type="scientific">Nitrincola tapanii</name>
    <dbReference type="NCBI Taxonomy" id="1708751"/>
    <lineage>
        <taxon>Bacteria</taxon>
        <taxon>Pseudomonadati</taxon>
        <taxon>Pseudomonadota</taxon>
        <taxon>Gammaproteobacteria</taxon>
        <taxon>Oceanospirillales</taxon>
        <taxon>Oceanospirillaceae</taxon>
        <taxon>Nitrincola</taxon>
    </lineage>
</organism>
<evidence type="ECO:0000313" key="5">
    <source>
        <dbReference type="Proteomes" id="UP000325302"/>
    </source>
</evidence>
<reference evidence="4 5" key="1">
    <citation type="submission" date="2019-03" db="EMBL/GenBank/DDBJ databases">
        <title>Nitrincola sp. nov. isolated from an Indian soda lake.</title>
        <authorList>
            <person name="Joshi A."/>
            <person name="Thite S.V."/>
            <person name="Joseph N."/>
            <person name="Dhotre D."/>
            <person name="Moorthy M."/>
            <person name="Shouche Y.S."/>
        </authorList>
    </citation>
    <scope>NUCLEOTIDE SEQUENCE [LARGE SCALE GENOMIC DNA]</scope>
    <source>
        <strain evidence="4 5">MEB193</strain>
    </source>
</reference>
<dbReference type="InterPro" id="IPR054767">
    <property type="entry name" value="Cas10-Cmr2_palm2"/>
</dbReference>
<dbReference type="Proteomes" id="UP000325302">
    <property type="component" value="Unassembled WGS sequence"/>
</dbReference>
<sequence length="541" mass="58959">MSIYAYMFEVRGIQSFLFSSGKLKDLVAGSELIDFLCKQPLREALKVCGLEGYDSSQHSPRCAGGSFYLLIEDRDKAVRLSHIWPLIVEQLLPGIEQVAVLSVGSTAKDAVAEGLNQLRSARNYMIPQLPAASPLAKRNPRTGSVAVQQKAGESLDLASSKKRAFKRPDAADSLSLTGRFSENAQLKWPDNFEDTGPESRRFPMAGESHIAIVHADGNGLGEVLRVVNAAASGLSDSAYIRLYRSFSDGLEQATVQACQQACESVLESKTVNNIVPARPVVLGGDDLTLLVRADLALPFTEAFTQAFEQASSTFLTQLRSQIAEHSSGQADALPQCLTVCAGMSFIKPSQPFAQSYQLAESLCDQAKKASRNARTSEQEMIASSLSFHWVQSTLIEDAEALFEQEKVVRSRTDSTEKLALGLKAYRMGTSGAGQALPSLNDLYALAESLFTREGLNRKRLRKLATLLHLDLAAAEREYVRWRELAHETAGAALADFDRALTSLLNETSARLPANKEHTLSPLADLLVLIKLIDRSQGDGHE</sequence>
<dbReference type="Pfam" id="PF22335">
    <property type="entry name" value="Cas10-Cmr2_palm2"/>
    <property type="match status" value="1"/>
</dbReference>
<protein>
    <recommendedName>
        <fullName evidence="3">Cas10/Cmr2 second palm domain-containing protein</fullName>
    </recommendedName>
</protein>
<accession>A0A5A9W3X9</accession>
<keyword evidence="1" id="KW-0547">Nucleotide-binding</keyword>
<gene>
    <name evidence="4" type="ORF">E1H14_08220</name>
</gene>
<dbReference type="InterPro" id="IPR043128">
    <property type="entry name" value="Rev_trsase/Diguanyl_cyclase"/>
</dbReference>
<evidence type="ECO:0000256" key="2">
    <source>
        <dbReference type="ARBA" id="ARBA00023118"/>
    </source>
</evidence>
<keyword evidence="2" id="KW-0051">Antiviral defense</keyword>
<dbReference type="AlphaFoldDB" id="A0A5A9W3X9"/>
<dbReference type="EMBL" id="SMRS01000005">
    <property type="protein sequence ID" value="KAA0874788.1"/>
    <property type="molecule type" value="Genomic_DNA"/>
</dbReference>
<evidence type="ECO:0000256" key="1">
    <source>
        <dbReference type="ARBA" id="ARBA00022741"/>
    </source>
</evidence>
<dbReference type="GO" id="GO:0051607">
    <property type="term" value="P:defense response to virus"/>
    <property type="evidence" value="ECO:0007669"/>
    <property type="project" value="UniProtKB-KW"/>
</dbReference>
<evidence type="ECO:0000259" key="3">
    <source>
        <dbReference type="Pfam" id="PF22335"/>
    </source>
</evidence>
<evidence type="ECO:0000313" key="4">
    <source>
        <dbReference type="EMBL" id="KAA0874788.1"/>
    </source>
</evidence>